<dbReference type="InterPro" id="IPR058581">
    <property type="entry name" value="TM_HPP"/>
</dbReference>
<feature type="domain" description="HPP transmembrane region" evidence="2">
    <location>
        <begin position="19"/>
        <end position="91"/>
    </location>
</feature>
<keyword evidence="1" id="KW-0472">Membrane</keyword>
<keyword evidence="1" id="KW-1133">Transmembrane helix</keyword>
<dbReference type="AlphaFoldDB" id="A0A160V9H9"/>
<proteinExistence type="predicted"/>
<dbReference type="EMBL" id="FAXA01000282">
    <property type="protein sequence ID" value="CUV02649.1"/>
    <property type="molecule type" value="Genomic_DNA"/>
</dbReference>
<feature type="transmembrane region" description="Helical" evidence="1">
    <location>
        <begin position="49"/>
        <end position="65"/>
    </location>
</feature>
<accession>A0A160V9H9</accession>
<organism evidence="3">
    <name type="scientific">hydrothermal vent metagenome</name>
    <dbReference type="NCBI Taxonomy" id="652676"/>
    <lineage>
        <taxon>unclassified sequences</taxon>
        <taxon>metagenomes</taxon>
        <taxon>ecological metagenomes</taxon>
    </lineage>
</organism>
<name>A0A160V9H9_9ZZZZ</name>
<evidence type="ECO:0000256" key="1">
    <source>
        <dbReference type="SAM" id="Phobius"/>
    </source>
</evidence>
<protein>
    <recommendedName>
        <fullName evidence="2">HPP transmembrane region domain-containing protein</fullName>
    </recommendedName>
</protein>
<dbReference type="Pfam" id="PF04982">
    <property type="entry name" value="TM_HPP"/>
    <property type="match status" value="1"/>
</dbReference>
<gene>
    <name evidence="3" type="ORF">MGWOODY_Clf1266</name>
</gene>
<evidence type="ECO:0000259" key="2">
    <source>
        <dbReference type="Pfam" id="PF04982"/>
    </source>
</evidence>
<sequence>MRDFLNEEVSPYLLDPKFRHRYKQYFLQAFLAFVAMAIILLFVESLSSAAIAAGLGSSVVGIFINPNGATARLRAMVGGHTMALLLGSAFSFILFAGSIETFTVDHS</sequence>
<feature type="transmembrane region" description="Helical" evidence="1">
    <location>
        <begin position="25"/>
        <end position="43"/>
    </location>
</feature>
<reference evidence="3" key="1">
    <citation type="submission" date="2015-10" db="EMBL/GenBank/DDBJ databases">
        <authorList>
            <person name="Gilbert D.G."/>
        </authorList>
    </citation>
    <scope>NUCLEOTIDE SEQUENCE</scope>
</reference>
<evidence type="ECO:0000313" key="3">
    <source>
        <dbReference type="EMBL" id="CUV02649.1"/>
    </source>
</evidence>
<feature type="transmembrane region" description="Helical" evidence="1">
    <location>
        <begin position="77"/>
        <end position="99"/>
    </location>
</feature>
<keyword evidence="1" id="KW-0812">Transmembrane</keyword>